<reference evidence="1" key="1">
    <citation type="submission" date="2020-04" db="EMBL/GenBank/DDBJ databases">
        <authorList>
            <person name="Alioto T."/>
            <person name="Alioto T."/>
            <person name="Gomez Garrido J."/>
        </authorList>
    </citation>
    <scope>NUCLEOTIDE SEQUENCE</scope>
    <source>
        <strain evidence="1">A484AB</strain>
    </source>
</reference>
<dbReference type="PROSITE" id="PS50878">
    <property type="entry name" value="RT_POL"/>
    <property type="match status" value="1"/>
</dbReference>
<proteinExistence type="predicted"/>
<feature type="non-terminal residue" evidence="1">
    <location>
        <position position="1"/>
    </location>
</feature>
<comment type="caution">
    <text evidence="1">The sequence shown here is derived from an EMBL/GenBank/DDBJ whole genome shotgun (WGS) entry which is preliminary data.</text>
</comment>
<accession>A0A7D9JFG9</accession>
<dbReference type="EMBL" id="CACRXK020015667">
    <property type="protein sequence ID" value="CAB4028715.1"/>
    <property type="molecule type" value="Genomic_DNA"/>
</dbReference>
<dbReference type="InterPro" id="IPR000477">
    <property type="entry name" value="RT_dom"/>
</dbReference>
<keyword evidence="2" id="KW-1185">Reference proteome</keyword>
<evidence type="ECO:0000313" key="2">
    <source>
        <dbReference type="Proteomes" id="UP001152795"/>
    </source>
</evidence>
<dbReference type="SUPFAM" id="SSF56672">
    <property type="entry name" value="DNA/RNA polymerases"/>
    <property type="match status" value="1"/>
</dbReference>
<dbReference type="Proteomes" id="UP001152795">
    <property type="component" value="Unassembled WGS sequence"/>
</dbReference>
<dbReference type="Pfam" id="PF00078">
    <property type="entry name" value="RVT_1"/>
    <property type="match status" value="1"/>
</dbReference>
<protein>
    <submittedName>
        <fullName evidence="1">Uncharacterized protein</fullName>
    </submittedName>
</protein>
<dbReference type="InterPro" id="IPR043502">
    <property type="entry name" value="DNA/RNA_pol_sf"/>
</dbReference>
<dbReference type="AlphaFoldDB" id="A0A7D9JFG9"/>
<name>A0A7D9JFG9_PARCT</name>
<organism evidence="1 2">
    <name type="scientific">Paramuricea clavata</name>
    <name type="common">Red gorgonian</name>
    <name type="synonym">Violescent sea-whip</name>
    <dbReference type="NCBI Taxonomy" id="317549"/>
    <lineage>
        <taxon>Eukaryota</taxon>
        <taxon>Metazoa</taxon>
        <taxon>Cnidaria</taxon>
        <taxon>Anthozoa</taxon>
        <taxon>Octocorallia</taxon>
        <taxon>Malacalcyonacea</taxon>
        <taxon>Plexauridae</taxon>
        <taxon>Paramuricea</taxon>
    </lineage>
</organism>
<sequence length="151" mass="17174">YGFRKNHSTQHAIIDIVDKICKNMESKKFTCGIFIDLKKVFDTVDHSILLTKLNHYGISGLIHDWFNSYLSDRSQTTSIGNCTSEVFCCSYGVPQGSVLGPLLFLLYINDITSSSDKFEFCLFADDTSMLYPHCDIDALERIVNDELRKVL</sequence>
<evidence type="ECO:0000313" key="1">
    <source>
        <dbReference type="EMBL" id="CAB4028715.1"/>
    </source>
</evidence>
<dbReference type="OrthoDB" id="5983101at2759"/>
<dbReference type="PANTHER" id="PTHR33332">
    <property type="entry name" value="REVERSE TRANSCRIPTASE DOMAIN-CONTAINING PROTEIN"/>
    <property type="match status" value="1"/>
</dbReference>
<gene>
    <name evidence="1" type="ORF">PACLA_8A086681</name>
</gene>